<proteinExistence type="inferred from homology"/>
<evidence type="ECO:0000256" key="6">
    <source>
        <dbReference type="ARBA" id="ARBA00023242"/>
    </source>
</evidence>
<feature type="compositionally biased region" description="Polar residues" evidence="8">
    <location>
        <begin position="191"/>
        <end position="204"/>
    </location>
</feature>
<organism evidence="9 10">
    <name type="scientific">Apatococcus fuscideae</name>
    <dbReference type="NCBI Taxonomy" id="2026836"/>
    <lineage>
        <taxon>Eukaryota</taxon>
        <taxon>Viridiplantae</taxon>
        <taxon>Chlorophyta</taxon>
        <taxon>core chlorophytes</taxon>
        <taxon>Trebouxiophyceae</taxon>
        <taxon>Chlorellales</taxon>
        <taxon>Chlorellaceae</taxon>
        <taxon>Apatococcus</taxon>
    </lineage>
</organism>
<protein>
    <recommendedName>
        <fullName evidence="11">Cell cycle checkpoint protein RAD17</fullName>
    </recommendedName>
</protein>
<evidence type="ECO:0000256" key="3">
    <source>
        <dbReference type="ARBA" id="ARBA00022741"/>
    </source>
</evidence>
<feature type="compositionally biased region" description="Polar residues" evidence="8">
    <location>
        <begin position="788"/>
        <end position="800"/>
    </location>
</feature>
<dbReference type="GO" id="GO:0033314">
    <property type="term" value="P:mitotic DNA replication checkpoint signaling"/>
    <property type="evidence" value="ECO:0007669"/>
    <property type="project" value="TreeGrafter"/>
</dbReference>
<accession>A0AAW1TIK6</accession>
<evidence type="ECO:0000256" key="4">
    <source>
        <dbReference type="ARBA" id="ARBA00022763"/>
    </source>
</evidence>
<name>A0AAW1TIK6_9CHLO</name>
<feature type="compositionally biased region" description="Low complexity" evidence="8">
    <location>
        <begin position="492"/>
        <end position="504"/>
    </location>
</feature>
<feature type="compositionally biased region" description="Low complexity" evidence="8">
    <location>
        <begin position="431"/>
        <end position="452"/>
    </location>
</feature>
<feature type="compositionally biased region" description="Low complexity" evidence="8">
    <location>
        <begin position="179"/>
        <end position="190"/>
    </location>
</feature>
<evidence type="ECO:0008006" key="11">
    <source>
        <dbReference type="Google" id="ProtNLM"/>
    </source>
</evidence>
<keyword evidence="5" id="KW-0067">ATP-binding</keyword>
<evidence type="ECO:0000256" key="1">
    <source>
        <dbReference type="ARBA" id="ARBA00004123"/>
    </source>
</evidence>
<keyword evidence="4" id="KW-0227">DNA damage</keyword>
<evidence type="ECO:0000256" key="2">
    <source>
        <dbReference type="ARBA" id="ARBA00006168"/>
    </source>
</evidence>
<evidence type="ECO:0000313" key="10">
    <source>
        <dbReference type="Proteomes" id="UP001485043"/>
    </source>
</evidence>
<dbReference type="SUPFAM" id="SSF52540">
    <property type="entry name" value="P-loop containing nucleoside triphosphate hydrolases"/>
    <property type="match status" value="1"/>
</dbReference>
<feature type="region of interest" description="Disordered" evidence="8">
    <location>
        <begin position="336"/>
        <end position="370"/>
    </location>
</feature>
<dbReference type="GO" id="GO:0000077">
    <property type="term" value="P:DNA damage checkpoint signaling"/>
    <property type="evidence" value="ECO:0007669"/>
    <property type="project" value="TreeGrafter"/>
</dbReference>
<comment type="subcellular location">
    <subcellularLocation>
        <location evidence="1">Nucleus</location>
    </subcellularLocation>
</comment>
<keyword evidence="7" id="KW-0131">Cell cycle</keyword>
<feature type="compositionally biased region" description="Basic residues" evidence="8">
    <location>
        <begin position="1"/>
        <end position="11"/>
    </location>
</feature>
<keyword evidence="6" id="KW-0539">Nucleus</keyword>
<sequence length="813" mass="86472">MAKPRSRKRKAAVVLEDSDEDEDFSLPSQRPSLVLQGSARSSPSKRTQQLSLHAFTQIRSPSADPIATVTPIPATARISSSTPAGDEETWVDKHAPKQEQHLIVHKKKAAEVHAWMEAAKAGHGPLSAVVTGPCGCGKASTIRAVATSLGLSVLDWRPSAPMLWTESSYQALESRIKGQSSSRASSSQAQLENSQQLSRKHQAQQSAPRLILVNDLPHAHDASQRAVLLDTIGEMVRTTRGPLAVLLRDSSGSSSRQSGGGQATFGFQKELTEALTAVRAQHISFNPFTEAVLARRLVAVAEAEGVPLSKSQAESLAVRSGGDLSSAINTLQLSARGQPQSCHAPVAASKGAKKGKASSKRAKGKAQAQVQTPGFDAWLDQTGSDPTLTMMHALGKFLYNKRLAPESASIVVSQPSGWFGAATTMQRRAEQSQPTQPSASQPARSQPASYSQEQASTTGLTHAQQPLGSQPFSRQPGISSCEPASTDRINVQQPPRSQPSQQSRESSKLDPGAEAGGAVSSSWPEDDGVAMADDDLVDLTMDDPLSQGQSQQQQAASQTGTLVVIEPAPELASLPMAARHERQPMAFEPEPVLMQSGLEAASVSGFLHENMLHFIDDSAIEDAAGALDYLSTTDWLLQQNSTLSSSSGPWEEPSFAASSLKDALAGSVAVRGWLYSNAHPGPRRFQAMKGPMALLVQRAAAANCAEANGVCCRLAHPRSIASVDAAQPLASASSSLFGSWRVFAGEILPYVRAMGDASSLHPACSLLPTSWSRVWNGSIHCQSRHTPSRQPSNSTQQNNDLGLLEDEIEDWEL</sequence>
<feature type="region of interest" description="Disordered" evidence="8">
    <location>
        <begin position="782"/>
        <end position="801"/>
    </location>
</feature>
<feature type="compositionally biased region" description="Polar residues" evidence="8">
    <location>
        <begin position="38"/>
        <end position="48"/>
    </location>
</feature>
<dbReference type="Proteomes" id="UP001485043">
    <property type="component" value="Unassembled WGS sequence"/>
</dbReference>
<dbReference type="GO" id="GO:0003682">
    <property type="term" value="F:chromatin binding"/>
    <property type="evidence" value="ECO:0007669"/>
    <property type="project" value="TreeGrafter"/>
</dbReference>
<evidence type="ECO:0000256" key="7">
    <source>
        <dbReference type="ARBA" id="ARBA00023306"/>
    </source>
</evidence>
<evidence type="ECO:0000313" key="9">
    <source>
        <dbReference type="EMBL" id="KAK9868401.1"/>
    </source>
</evidence>
<keyword evidence="3" id="KW-0547">Nucleotide-binding</keyword>
<dbReference type="InterPro" id="IPR027417">
    <property type="entry name" value="P-loop_NTPase"/>
</dbReference>
<dbReference type="Gene3D" id="3.40.50.300">
    <property type="entry name" value="P-loop containing nucleotide triphosphate hydrolases"/>
    <property type="match status" value="1"/>
</dbReference>
<gene>
    <name evidence="9" type="ORF">WJX84_010961</name>
</gene>
<evidence type="ECO:0000256" key="8">
    <source>
        <dbReference type="SAM" id="MobiDB-lite"/>
    </source>
</evidence>
<evidence type="ECO:0000256" key="5">
    <source>
        <dbReference type="ARBA" id="ARBA00022840"/>
    </source>
</evidence>
<dbReference type="Pfam" id="PF03215">
    <property type="entry name" value="Rad17"/>
    <property type="match status" value="1"/>
</dbReference>
<dbReference type="AlphaFoldDB" id="A0AAW1TIK6"/>
<feature type="compositionally biased region" description="Basic residues" evidence="8">
    <location>
        <begin position="351"/>
        <end position="364"/>
    </location>
</feature>
<feature type="compositionally biased region" description="Polar residues" evidence="8">
    <location>
        <begin position="453"/>
        <end position="478"/>
    </location>
</feature>
<dbReference type="PANTHER" id="PTHR12172">
    <property type="entry name" value="CELL CYCLE CHECKPOINT PROTEIN RAD17"/>
    <property type="match status" value="1"/>
</dbReference>
<feature type="region of interest" description="Disordered" evidence="8">
    <location>
        <begin position="1"/>
        <end position="48"/>
    </location>
</feature>
<comment type="similarity">
    <text evidence="2">Belongs to the rad17/RAD24 family.</text>
</comment>
<dbReference type="PANTHER" id="PTHR12172:SF0">
    <property type="entry name" value="CELL CYCLE CHECKPOINT PROTEIN RAD17"/>
    <property type="match status" value="1"/>
</dbReference>
<dbReference type="EMBL" id="JALJOV010000031">
    <property type="protein sequence ID" value="KAK9868401.1"/>
    <property type="molecule type" value="Genomic_DNA"/>
</dbReference>
<keyword evidence="10" id="KW-1185">Reference proteome</keyword>
<dbReference type="GO" id="GO:0005524">
    <property type="term" value="F:ATP binding"/>
    <property type="evidence" value="ECO:0007669"/>
    <property type="project" value="UniProtKB-KW"/>
</dbReference>
<dbReference type="Gene3D" id="1.10.8.60">
    <property type="match status" value="1"/>
</dbReference>
<feature type="region of interest" description="Disordered" evidence="8">
    <location>
        <begin position="424"/>
        <end position="560"/>
    </location>
</feature>
<dbReference type="InterPro" id="IPR004582">
    <property type="entry name" value="Checkpoint_prot_Rad17_Rad24"/>
</dbReference>
<dbReference type="GO" id="GO:0003689">
    <property type="term" value="F:DNA clamp loader activity"/>
    <property type="evidence" value="ECO:0007669"/>
    <property type="project" value="TreeGrafter"/>
</dbReference>
<feature type="compositionally biased region" description="Acidic residues" evidence="8">
    <location>
        <begin position="524"/>
        <end position="541"/>
    </location>
</feature>
<feature type="compositionally biased region" description="Low complexity" evidence="8">
    <location>
        <begin position="542"/>
        <end position="560"/>
    </location>
</feature>
<feature type="region of interest" description="Disordered" evidence="8">
    <location>
        <begin position="175"/>
        <end position="204"/>
    </location>
</feature>
<comment type="caution">
    <text evidence="9">The sequence shown here is derived from an EMBL/GenBank/DDBJ whole genome shotgun (WGS) entry which is preliminary data.</text>
</comment>
<reference evidence="9 10" key="1">
    <citation type="journal article" date="2024" name="Nat. Commun.">
        <title>Phylogenomics reveals the evolutionary origins of lichenization in chlorophyte algae.</title>
        <authorList>
            <person name="Puginier C."/>
            <person name="Libourel C."/>
            <person name="Otte J."/>
            <person name="Skaloud P."/>
            <person name="Haon M."/>
            <person name="Grisel S."/>
            <person name="Petersen M."/>
            <person name="Berrin J.G."/>
            <person name="Delaux P.M."/>
            <person name="Dal Grande F."/>
            <person name="Keller J."/>
        </authorList>
    </citation>
    <scope>NUCLEOTIDE SEQUENCE [LARGE SCALE GENOMIC DNA]</scope>
    <source>
        <strain evidence="9 10">SAG 2523</strain>
    </source>
</reference>
<dbReference type="GO" id="GO:0005634">
    <property type="term" value="C:nucleus"/>
    <property type="evidence" value="ECO:0007669"/>
    <property type="project" value="UniProtKB-SubCell"/>
</dbReference>
<dbReference type="GO" id="GO:0006281">
    <property type="term" value="P:DNA repair"/>
    <property type="evidence" value="ECO:0007669"/>
    <property type="project" value="InterPro"/>
</dbReference>